<dbReference type="PRINTS" id="PR00370">
    <property type="entry name" value="FMOXYGENASE"/>
</dbReference>
<evidence type="ECO:0000313" key="8">
    <source>
        <dbReference type="Proteomes" id="UP000623461"/>
    </source>
</evidence>
<keyword evidence="6" id="KW-0560">Oxidoreductase</keyword>
<dbReference type="SUPFAM" id="SSF51905">
    <property type="entry name" value="FAD/NAD(P)-binding domain"/>
    <property type="match status" value="2"/>
</dbReference>
<evidence type="ECO:0000256" key="1">
    <source>
        <dbReference type="ARBA" id="ARBA00009183"/>
    </source>
</evidence>
<comment type="similarity">
    <text evidence="2">Belongs to the FAD-binding monooxygenase family.</text>
</comment>
<evidence type="ECO:0000256" key="4">
    <source>
        <dbReference type="ARBA" id="ARBA00022827"/>
    </source>
</evidence>
<dbReference type="RefSeq" id="WP_030199867.1">
    <property type="nucleotide sequence ID" value="NZ_BMNZ01000005.1"/>
</dbReference>
<evidence type="ECO:0000313" key="7">
    <source>
        <dbReference type="EMBL" id="GGM98302.1"/>
    </source>
</evidence>
<evidence type="ECO:0000256" key="5">
    <source>
        <dbReference type="ARBA" id="ARBA00022857"/>
    </source>
</evidence>
<dbReference type="Gene3D" id="3.50.50.60">
    <property type="entry name" value="FAD/NAD(P)-binding domain"/>
    <property type="match status" value="1"/>
</dbReference>
<keyword evidence="4" id="KW-0274">FAD</keyword>
<keyword evidence="8" id="KW-1185">Reference proteome</keyword>
<dbReference type="InterPro" id="IPR020946">
    <property type="entry name" value="Flavin_mOase-like"/>
</dbReference>
<dbReference type="InterPro" id="IPR050346">
    <property type="entry name" value="FMO-like"/>
</dbReference>
<evidence type="ECO:0000256" key="3">
    <source>
        <dbReference type="ARBA" id="ARBA00022630"/>
    </source>
</evidence>
<comment type="similarity">
    <text evidence="1">Belongs to the FMO family.</text>
</comment>
<keyword evidence="7" id="KW-0503">Monooxygenase</keyword>
<organism evidence="7 8">
    <name type="scientific">Terrabacter tumescens</name>
    <dbReference type="NCBI Taxonomy" id="60443"/>
    <lineage>
        <taxon>Bacteria</taxon>
        <taxon>Bacillati</taxon>
        <taxon>Actinomycetota</taxon>
        <taxon>Actinomycetes</taxon>
        <taxon>Micrococcales</taxon>
        <taxon>Intrasporangiaceae</taxon>
        <taxon>Terrabacter</taxon>
    </lineage>
</organism>
<keyword evidence="5" id="KW-0521">NADP</keyword>
<sequence>MRIAIIGAGFAGLAAGKVLTQFGHDVTIYEKAPDVGGVWSRTRRYPGLSTQNDKGTYHLSDLPMPKSYPEWPSGEQVQQYLESYAATFRLQDKLRLGTEVVAADLDESGEEPRWTVRSKDGAGVEHTDEVDYVVVANGIFSQPNIPAYEGASEFAAAGGRLCAPSDVHDLTEVAGKDVLVVGYGKSSCDIAAAISGSARSTMVVARQLIWKMPKKIQGVLNFKYLMLTRMGEALFEYQRLEGMEKFMHGKGKGVRNGMLGSLQSVATKQLKLEKNGLVPAGDFERIARSTVSLTTDGFFEKVDAGQLKVMRDAQIERLGVEDGRTVAHLSNGATVPVDVVIAGTGWQQGVPFLSKDVQDRITDERGNFELYRFILPHEVPGLAFCGYNSSFFSPLSAEVAALWIANHLMGESHLPPVEERRRQVAERLRWMEQRTEGHHARGTNLIPFSMHNVDEVLEEIGITMPASVRRREWLMPVRPSDYRQITTKLLERRDRRQREKVGR</sequence>
<dbReference type="EMBL" id="BMNZ01000005">
    <property type="protein sequence ID" value="GGM98302.1"/>
    <property type="molecule type" value="Genomic_DNA"/>
</dbReference>
<proteinExistence type="inferred from homology"/>
<dbReference type="Proteomes" id="UP000623461">
    <property type="component" value="Unassembled WGS sequence"/>
</dbReference>
<keyword evidence="3" id="KW-0285">Flavoprotein</keyword>
<dbReference type="InterPro" id="IPR036188">
    <property type="entry name" value="FAD/NAD-bd_sf"/>
</dbReference>
<dbReference type="InterPro" id="IPR000960">
    <property type="entry name" value="Flavin_mOase"/>
</dbReference>
<protein>
    <submittedName>
        <fullName evidence="7">Monooxygenase</fullName>
    </submittedName>
</protein>
<comment type="caution">
    <text evidence="7">The sequence shown here is derived from an EMBL/GenBank/DDBJ whole genome shotgun (WGS) entry which is preliminary data.</text>
</comment>
<evidence type="ECO:0000256" key="2">
    <source>
        <dbReference type="ARBA" id="ARBA00010139"/>
    </source>
</evidence>
<reference evidence="8" key="1">
    <citation type="journal article" date="2019" name="Int. J. Syst. Evol. Microbiol.">
        <title>The Global Catalogue of Microorganisms (GCM) 10K type strain sequencing project: providing services to taxonomists for standard genome sequencing and annotation.</title>
        <authorList>
            <consortium name="The Broad Institute Genomics Platform"/>
            <consortium name="The Broad Institute Genome Sequencing Center for Infectious Disease"/>
            <person name="Wu L."/>
            <person name="Ma J."/>
        </authorList>
    </citation>
    <scope>NUCLEOTIDE SEQUENCE [LARGE SCALE GENOMIC DNA]</scope>
    <source>
        <strain evidence="8">JCM 1365</strain>
    </source>
</reference>
<dbReference type="Pfam" id="PF00743">
    <property type="entry name" value="FMO-like"/>
    <property type="match status" value="1"/>
</dbReference>
<dbReference type="PANTHER" id="PTHR23023">
    <property type="entry name" value="DIMETHYLANILINE MONOOXYGENASE"/>
    <property type="match status" value="1"/>
</dbReference>
<evidence type="ECO:0000256" key="6">
    <source>
        <dbReference type="ARBA" id="ARBA00023002"/>
    </source>
</evidence>
<dbReference type="PIRSF" id="PIRSF000332">
    <property type="entry name" value="FMO"/>
    <property type="match status" value="1"/>
</dbReference>
<dbReference type="GO" id="GO:0004497">
    <property type="term" value="F:monooxygenase activity"/>
    <property type="evidence" value="ECO:0007669"/>
    <property type="project" value="UniProtKB-KW"/>
</dbReference>
<gene>
    <name evidence="7" type="ORF">GCM10009721_26610</name>
</gene>
<name>A0ABQ2I3A8_9MICO</name>
<accession>A0ABQ2I3A8</accession>